<dbReference type="Pfam" id="PF01551">
    <property type="entry name" value="Peptidase_M23"/>
    <property type="match status" value="1"/>
</dbReference>
<name>A0A9Y2AI84_9FIRM</name>
<organism evidence="2 3">
    <name type="scientific">Selenobaculum gibii</name>
    <dbReference type="NCBI Taxonomy" id="3054208"/>
    <lineage>
        <taxon>Bacteria</taxon>
        <taxon>Bacillati</taxon>
        <taxon>Bacillota</taxon>
        <taxon>Negativicutes</taxon>
        <taxon>Selenomonadales</taxon>
        <taxon>Selenomonadaceae</taxon>
        <taxon>Selenobaculum</taxon>
    </lineage>
</organism>
<protein>
    <submittedName>
        <fullName evidence="2">M23 family metallopeptidase</fullName>
    </submittedName>
</protein>
<evidence type="ECO:0000313" key="2">
    <source>
        <dbReference type="EMBL" id="WIW71319.1"/>
    </source>
</evidence>
<evidence type="ECO:0000313" key="3">
    <source>
        <dbReference type="Proteomes" id="UP001243623"/>
    </source>
</evidence>
<keyword evidence="3" id="KW-1185">Reference proteome</keyword>
<dbReference type="KEGG" id="sgbi:P3F81_03125"/>
<dbReference type="InterPro" id="IPR050570">
    <property type="entry name" value="Cell_wall_metabolism_enzyme"/>
</dbReference>
<dbReference type="EMBL" id="CP120678">
    <property type="protein sequence ID" value="WIW71319.1"/>
    <property type="molecule type" value="Genomic_DNA"/>
</dbReference>
<proteinExistence type="predicted"/>
<feature type="domain" description="M23ase beta-sheet core" evidence="1">
    <location>
        <begin position="105"/>
        <end position="199"/>
    </location>
</feature>
<gene>
    <name evidence="2" type="ORF">P3F81_03125</name>
</gene>
<evidence type="ECO:0000259" key="1">
    <source>
        <dbReference type="Pfam" id="PF01551"/>
    </source>
</evidence>
<dbReference type="InterPro" id="IPR011055">
    <property type="entry name" value="Dup_hybrid_motif"/>
</dbReference>
<accession>A0A9Y2AI84</accession>
<reference evidence="2" key="1">
    <citation type="submission" date="2023-03" db="EMBL/GenBank/DDBJ databases">
        <title>Selenobaculum gbiensis gen. nov. sp. nov., a new bacterium isolated from the gut microbiota of IBD patient.</title>
        <authorList>
            <person name="Yeo S."/>
            <person name="Park H."/>
            <person name="Huh C.S."/>
        </authorList>
    </citation>
    <scope>NUCLEOTIDE SEQUENCE</scope>
    <source>
        <strain evidence="2">ICN-92133</strain>
    </source>
</reference>
<dbReference type="RefSeq" id="WP_147667641.1">
    <property type="nucleotide sequence ID" value="NZ_CP120678.1"/>
</dbReference>
<sequence>MTLKKVNYKKFLCVLLAFSFLAGITWCLLQQAPESKQLHEPLMEVEAVEELAPEEPALPANAEMEQYKNKHDEEKVPVSRANISQFIAPTHGVVTSEFGARGGRNHNGVDIANDLGTPILAAKDGKVSFTGWISGYGNTIIIEHKQGYTTLYGHLQSILVETDSIVKAGETIATMGSTGNSTGPHLHFEVERDGVLMNPAIILNN</sequence>
<dbReference type="AlphaFoldDB" id="A0A9Y2AI84"/>
<dbReference type="CDD" id="cd12797">
    <property type="entry name" value="M23_peptidase"/>
    <property type="match status" value="1"/>
</dbReference>
<dbReference type="SUPFAM" id="SSF51261">
    <property type="entry name" value="Duplicated hybrid motif"/>
    <property type="match status" value="1"/>
</dbReference>
<dbReference type="GO" id="GO:0004222">
    <property type="term" value="F:metalloendopeptidase activity"/>
    <property type="evidence" value="ECO:0007669"/>
    <property type="project" value="TreeGrafter"/>
</dbReference>
<dbReference type="PANTHER" id="PTHR21666:SF270">
    <property type="entry name" value="MUREIN HYDROLASE ACTIVATOR ENVC"/>
    <property type="match status" value="1"/>
</dbReference>
<dbReference type="PANTHER" id="PTHR21666">
    <property type="entry name" value="PEPTIDASE-RELATED"/>
    <property type="match status" value="1"/>
</dbReference>
<dbReference type="Proteomes" id="UP001243623">
    <property type="component" value="Chromosome"/>
</dbReference>
<dbReference type="InterPro" id="IPR016047">
    <property type="entry name" value="M23ase_b-sheet_dom"/>
</dbReference>
<dbReference type="Gene3D" id="2.70.70.10">
    <property type="entry name" value="Glucose Permease (Domain IIA)"/>
    <property type="match status" value="1"/>
</dbReference>